<organism evidence="7 8">
    <name type="scientific">Granulicatella elegans ATCC 700633</name>
    <dbReference type="NCBI Taxonomy" id="626369"/>
    <lineage>
        <taxon>Bacteria</taxon>
        <taxon>Bacillati</taxon>
        <taxon>Bacillota</taxon>
        <taxon>Bacilli</taxon>
        <taxon>Lactobacillales</taxon>
        <taxon>Carnobacteriaceae</taxon>
        <taxon>Granulicatella</taxon>
    </lineage>
</organism>
<dbReference type="GO" id="GO:0005886">
    <property type="term" value="C:plasma membrane"/>
    <property type="evidence" value="ECO:0007669"/>
    <property type="project" value="UniProtKB-SubCell"/>
</dbReference>
<proteinExistence type="predicted"/>
<keyword evidence="4 6" id="KW-1133">Transmembrane helix</keyword>
<dbReference type="PANTHER" id="PTHR32196:SF69">
    <property type="entry name" value="BRANCHED-CHAIN AMINO ACID TRANSPORT SYSTEM, PERMEASE PROTEIN"/>
    <property type="match status" value="1"/>
</dbReference>
<keyword evidence="2" id="KW-1003">Cell membrane</keyword>
<dbReference type="GO" id="GO:0022857">
    <property type="term" value="F:transmembrane transporter activity"/>
    <property type="evidence" value="ECO:0007669"/>
    <property type="project" value="InterPro"/>
</dbReference>
<evidence type="ECO:0000256" key="2">
    <source>
        <dbReference type="ARBA" id="ARBA00022475"/>
    </source>
</evidence>
<evidence type="ECO:0000256" key="5">
    <source>
        <dbReference type="ARBA" id="ARBA00023136"/>
    </source>
</evidence>
<sequence>MDLVISAISQGILWGILSLGLFISFRILNIADMTTEGSFPLGAATCVMCIQHGVHPLLATFIAMFVGALAGYVTGFLITVCKLPSLLAGILTMTGLLSVNLRIMGRPNLSLLNYKTIFSFLEGMELPKYFDIILIGIVFVGILIAAMYIFFATEIGQALIATGDNEKMAISLGINTNQMTVFGLMLSNALIAMAGAVLAQNNGYADVNSGLGTIVIALAAIIIGEVIFADESFVGRLICIIFGSVIYRLLQASILRLNIFDPNDFKLLSAALIAICLTIPQIKQAIYKISHRKSVQ</sequence>
<keyword evidence="5 6" id="KW-0472">Membrane</keyword>
<dbReference type="RefSeq" id="WP_006703072.1">
    <property type="nucleotide sequence ID" value="NZ_KI391971.1"/>
</dbReference>
<dbReference type="eggNOG" id="COG4120">
    <property type="taxonomic scope" value="Bacteria"/>
</dbReference>
<comment type="subcellular location">
    <subcellularLocation>
        <location evidence="1">Cell membrane</location>
        <topology evidence="1">Multi-pass membrane protein</topology>
    </subcellularLocation>
</comment>
<evidence type="ECO:0000256" key="1">
    <source>
        <dbReference type="ARBA" id="ARBA00004651"/>
    </source>
</evidence>
<evidence type="ECO:0000256" key="4">
    <source>
        <dbReference type="ARBA" id="ARBA00022989"/>
    </source>
</evidence>
<dbReference type="EMBL" id="ACRF02000007">
    <property type="protein sequence ID" value="EEW93917.1"/>
    <property type="molecule type" value="Genomic_DNA"/>
</dbReference>
<feature type="transmembrane region" description="Helical" evidence="6">
    <location>
        <begin position="129"/>
        <end position="151"/>
    </location>
</feature>
<dbReference type="AlphaFoldDB" id="D0BLG4"/>
<feature type="transmembrane region" description="Helical" evidence="6">
    <location>
        <begin position="181"/>
        <end position="199"/>
    </location>
</feature>
<dbReference type="STRING" id="626369.HMPREF0446_00799"/>
<reference evidence="7" key="2">
    <citation type="submission" date="2011-10" db="EMBL/GenBank/DDBJ databases">
        <title>The Genome Sequence of Granulicatella elegans ATCC 700633.</title>
        <authorList>
            <consortium name="The Broad Institute Genome Sequencing Platform"/>
            <consortium name="The Broad Institute Genome Sequencing Center for Infectious Disease"/>
            <person name="Earl A."/>
            <person name="Ward D."/>
            <person name="Feldgarden M."/>
            <person name="Gevers D."/>
            <person name="Sibley C.D."/>
            <person name="Field T.R."/>
            <person name="Grinwis M."/>
            <person name="Eshaghurshan C.S."/>
            <person name="Surette M.G."/>
            <person name="Young S.K."/>
            <person name="Zeng Q."/>
            <person name="Gargeya S."/>
            <person name="Fitzgerald M."/>
            <person name="Haas B."/>
            <person name="Abouelleil A."/>
            <person name="Alvarado L."/>
            <person name="Arachchi H.M."/>
            <person name="Berlin A."/>
            <person name="Brown A."/>
            <person name="Chapman S.B."/>
            <person name="Chen Z."/>
            <person name="Dunbar C."/>
            <person name="Freedman E."/>
            <person name="Gearin G."/>
            <person name="Goldberg J."/>
            <person name="Griggs A."/>
            <person name="Gujja S."/>
            <person name="Heiman D."/>
            <person name="Howarth C."/>
            <person name="Larson L."/>
            <person name="Lui A."/>
            <person name="MacDonald P.J.P."/>
            <person name="Montmayeur A."/>
            <person name="Murphy C."/>
            <person name="Neiman D."/>
            <person name="Pearson M."/>
            <person name="Priest M."/>
            <person name="Roberts A."/>
            <person name="Saif S."/>
            <person name="Shea T."/>
            <person name="Shenoy N."/>
            <person name="Sisk P."/>
            <person name="Stolte C."/>
            <person name="Sykes S."/>
            <person name="Wortman J."/>
            <person name="Nusbaum C."/>
            <person name="Birren B."/>
        </authorList>
    </citation>
    <scope>NUCLEOTIDE SEQUENCE [LARGE SCALE GENOMIC DNA]</scope>
    <source>
        <strain evidence="7">ATCC 700633</strain>
    </source>
</reference>
<feature type="transmembrane region" description="Helical" evidence="6">
    <location>
        <begin position="57"/>
        <end position="79"/>
    </location>
</feature>
<accession>D0BLG4</accession>
<feature type="transmembrane region" description="Helical" evidence="6">
    <location>
        <begin position="86"/>
        <end position="105"/>
    </location>
</feature>
<dbReference type="InterPro" id="IPR001851">
    <property type="entry name" value="ABC_transp_permease"/>
</dbReference>
<dbReference type="PANTHER" id="PTHR32196">
    <property type="entry name" value="ABC TRANSPORTER PERMEASE PROTEIN YPHD-RELATED-RELATED"/>
    <property type="match status" value="1"/>
</dbReference>
<evidence type="ECO:0000256" key="6">
    <source>
        <dbReference type="SAM" id="Phobius"/>
    </source>
</evidence>
<dbReference type="Pfam" id="PF02653">
    <property type="entry name" value="BPD_transp_2"/>
    <property type="match status" value="1"/>
</dbReference>
<feature type="transmembrane region" description="Helical" evidence="6">
    <location>
        <begin position="12"/>
        <end position="31"/>
    </location>
</feature>
<gene>
    <name evidence="7" type="ORF">HMPREF0446_00799</name>
</gene>
<dbReference type="HOGENOM" id="CLU_067296_0_0_9"/>
<keyword evidence="3 6" id="KW-0812">Transmembrane</keyword>
<keyword evidence="8" id="KW-1185">Reference proteome</keyword>
<dbReference type="CDD" id="cd06574">
    <property type="entry name" value="TM_PBP1_branched-chain-AA_like"/>
    <property type="match status" value="1"/>
</dbReference>
<evidence type="ECO:0000313" key="8">
    <source>
        <dbReference type="Proteomes" id="UP000002939"/>
    </source>
</evidence>
<feature type="transmembrane region" description="Helical" evidence="6">
    <location>
        <begin position="265"/>
        <end position="282"/>
    </location>
</feature>
<evidence type="ECO:0000313" key="7">
    <source>
        <dbReference type="EMBL" id="EEW93917.1"/>
    </source>
</evidence>
<reference evidence="7" key="1">
    <citation type="submission" date="2009-09" db="EMBL/GenBank/DDBJ databases">
        <authorList>
            <consortium name="The Broad Institute Genome Sequencing Platform"/>
            <person name="Ward D."/>
            <person name="Feldgarden M."/>
            <person name="Earl A."/>
            <person name="Young S.K."/>
            <person name="Zeng Q."/>
            <person name="Koehrsen M."/>
            <person name="Alvarado L."/>
            <person name="Berlin A."/>
            <person name="Bochicchio J."/>
            <person name="Borenstein D."/>
            <person name="Chapman S.B."/>
            <person name="Chen Z."/>
            <person name="Engels R."/>
            <person name="Freedman E."/>
            <person name="Gellesch M."/>
            <person name="Goldberg J."/>
            <person name="Griggs A."/>
            <person name="Gujja S."/>
            <person name="Heilman E."/>
            <person name="Heiman D."/>
            <person name="Hepburn T."/>
            <person name="Howarth C."/>
            <person name="Jen D."/>
            <person name="Larson L."/>
            <person name="Lewis B."/>
            <person name="Mehta T."/>
            <person name="Park D."/>
            <person name="Pearson M."/>
            <person name="Roberts A."/>
            <person name="Saif S."/>
            <person name="Shea T."/>
            <person name="Shenoy N."/>
            <person name="Sisk P."/>
            <person name="Stolte C."/>
            <person name="Sykes S."/>
            <person name="Thomson T."/>
            <person name="Walk T."/>
            <person name="White J."/>
            <person name="Yandava C."/>
            <person name="Sibley C.D."/>
            <person name="Field T.R."/>
            <person name="Grinwis M."/>
            <person name="Eshaghurshan C.S."/>
            <person name="Surette M.G."/>
            <person name="Haas B."/>
            <person name="Nusbaum C."/>
            <person name="Birren B."/>
        </authorList>
    </citation>
    <scope>NUCLEOTIDE SEQUENCE [LARGE SCALE GENOMIC DNA]</scope>
    <source>
        <strain evidence="7">ATCC 700633</strain>
    </source>
</reference>
<protein>
    <recommendedName>
        <fullName evidence="9">ABC transporter permease</fullName>
    </recommendedName>
</protein>
<feature type="transmembrane region" description="Helical" evidence="6">
    <location>
        <begin position="211"/>
        <end position="230"/>
    </location>
</feature>
<name>D0BLG4_9LACT</name>
<evidence type="ECO:0008006" key="9">
    <source>
        <dbReference type="Google" id="ProtNLM"/>
    </source>
</evidence>
<dbReference type="Proteomes" id="UP000002939">
    <property type="component" value="Unassembled WGS sequence"/>
</dbReference>
<evidence type="ECO:0000256" key="3">
    <source>
        <dbReference type="ARBA" id="ARBA00022692"/>
    </source>
</evidence>
<dbReference type="OrthoDB" id="9778389at2"/>
<feature type="transmembrane region" description="Helical" evidence="6">
    <location>
        <begin position="237"/>
        <end position="259"/>
    </location>
</feature>
<comment type="caution">
    <text evidence="7">The sequence shown here is derived from an EMBL/GenBank/DDBJ whole genome shotgun (WGS) entry which is preliminary data.</text>
</comment>